<reference evidence="2" key="2">
    <citation type="journal article" date="2021" name="Genome Biol. Evol.">
        <title>Developing a high-quality reference genome for a parasitic bivalve with doubly uniparental inheritance (Bivalvia: Unionida).</title>
        <authorList>
            <person name="Smith C.H."/>
        </authorList>
    </citation>
    <scope>NUCLEOTIDE SEQUENCE</scope>
    <source>
        <strain evidence="2">CHS0354</strain>
        <tissue evidence="2">Mantle</tissue>
    </source>
</reference>
<organism evidence="2 3">
    <name type="scientific">Potamilus streckersoni</name>
    <dbReference type="NCBI Taxonomy" id="2493646"/>
    <lineage>
        <taxon>Eukaryota</taxon>
        <taxon>Metazoa</taxon>
        <taxon>Spiralia</taxon>
        <taxon>Lophotrochozoa</taxon>
        <taxon>Mollusca</taxon>
        <taxon>Bivalvia</taxon>
        <taxon>Autobranchia</taxon>
        <taxon>Heteroconchia</taxon>
        <taxon>Palaeoheterodonta</taxon>
        <taxon>Unionida</taxon>
        <taxon>Unionoidea</taxon>
        <taxon>Unionidae</taxon>
        <taxon>Ambleminae</taxon>
        <taxon>Lampsilini</taxon>
        <taxon>Potamilus</taxon>
    </lineage>
</organism>
<reference evidence="2" key="1">
    <citation type="journal article" date="2021" name="Genome Biol. Evol.">
        <title>A High-Quality Reference Genome for a Parasitic Bivalve with Doubly Uniparental Inheritance (Bivalvia: Unionida).</title>
        <authorList>
            <person name="Smith C.H."/>
        </authorList>
    </citation>
    <scope>NUCLEOTIDE SEQUENCE</scope>
    <source>
        <strain evidence="2">CHS0354</strain>
    </source>
</reference>
<dbReference type="InterPro" id="IPR046450">
    <property type="entry name" value="PA_dom_sf"/>
</dbReference>
<evidence type="ECO:0000313" key="3">
    <source>
        <dbReference type="Proteomes" id="UP001195483"/>
    </source>
</evidence>
<proteinExistence type="predicted"/>
<keyword evidence="1" id="KW-0472">Membrane</keyword>
<sequence>MDFPTRKQQKRTIYLVLVATGLVCLALGVIIGWFSNNNPRENISPNDVPNNHFEHKQHLLQMEDSFQRILNELNKENIRSNLKNYTSKQRLAGTQNVKDMVKYIAQQWRDNGLDKVEVTPYEVLMSYPNITNPNRVEIVIANGGPIFTSAFVEKALDDDGNQSDIIPPYNSWAPAGVAEVPI</sequence>
<evidence type="ECO:0000313" key="2">
    <source>
        <dbReference type="EMBL" id="KAK3585561.1"/>
    </source>
</evidence>
<reference evidence="2" key="3">
    <citation type="submission" date="2023-05" db="EMBL/GenBank/DDBJ databases">
        <authorList>
            <person name="Smith C.H."/>
        </authorList>
    </citation>
    <scope>NUCLEOTIDE SEQUENCE</scope>
    <source>
        <strain evidence="2">CHS0354</strain>
        <tissue evidence="2">Mantle</tissue>
    </source>
</reference>
<comment type="caution">
    <text evidence="2">The sequence shown here is derived from an EMBL/GenBank/DDBJ whole genome shotgun (WGS) entry which is preliminary data.</text>
</comment>
<dbReference type="EMBL" id="JAEAOA010001386">
    <property type="protein sequence ID" value="KAK3585561.1"/>
    <property type="molecule type" value="Genomic_DNA"/>
</dbReference>
<dbReference type="PANTHER" id="PTHR10404:SF46">
    <property type="entry name" value="VACUOLAR PROTEIN SORTING-ASSOCIATED PROTEIN 70"/>
    <property type="match status" value="1"/>
</dbReference>
<name>A0AAE0S567_9BIVA</name>
<feature type="transmembrane region" description="Helical" evidence="1">
    <location>
        <begin position="12"/>
        <end position="34"/>
    </location>
</feature>
<keyword evidence="3" id="KW-1185">Reference proteome</keyword>
<evidence type="ECO:0000256" key="1">
    <source>
        <dbReference type="SAM" id="Phobius"/>
    </source>
</evidence>
<dbReference type="GO" id="GO:0004180">
    <property type="term" value="F:carboxypeptidase activity"/>
    <property type="evidence" value="ECO:0007669"/>
    <property type="project" value="TreeGrafter"/>
</dbReference>
<dbReference type="InterPro" id="IPR039373">
    <property type="entry name" value="Peptidase_M28B"/>
</dbReference>
<keyword evidence="1" id="KW-0812">Transmembrane</keyword>
<dbReference type="PANTHER" id="PTHR10404">
    <property type="entry name" value="N-ACETYLATED-ALPHA-LINKED ACIDIC DIPEPTIDASE"/>
    <property type="match status" value="1"/>
</dbReference>
<keyword evidence="1" id="KW-1133">Transmembrane helix</keyword>
<dbReference type="SUPFAM" id="SSF53187">
    <property type="entry name" value="Zn-dependent exopeptidases"/>
    <property type="match status" value="1"/>
</dbReference>
<dbReference type="Proteomes" id="UP001195483">
    <property type="component" value="Unassembled WGS sequence"/>
</dbReference>
<dbReference type="SUPFAM" id="SSF52025">
    <property type="entry name" value="PA domain"/>
    <property type="match status" value="1"/>
</dbReference>
<gene>
    <name evidence="2" type="ORF">CHS0354_022971</name>
</gene>
<protein>
    <submittedName>
        <fullName evidence="2">Uncharacterized protein</fullName>
    </submittedName>
</protein>
<accession>A0AAE0S567</accession>
<dbReference type="Gene3D" id="3.40.630.10">
    <property type="entry name" value="Zn peptidases"/>
    <property type="match status" value="1"/>
</dbReference>
<dbReference type="AlphaFoldDB" id="A0AAE0S567"/>